<evidence type="ECO:0000313" key="3">
    <source>
        <dbReference type="Proteomes" id="UP001151760"/>
    </source>
</evidence>
<gene>
    <name evidence="2" type="ORF">Tco_1018702</name>
</gene>
<evidence type="ECO:0000256" key="1">
    <source>
        <dbReference type="SAM" id="MobiDB-lite"/>
    </source>
</evidence>
<sequence>MSSDIIKNIPCYNAFLITADVPEIYMQQFWFTIKEVKKSSFYQFDIANKTCQIDVELFQEILGLYPRVQNQEFTNPLELSSTNAYQERYQAMIDFDRKELKFCEAVKGLIPIKIERGKGAKGTKATIASKKNLAKKNKYSDEESDEQKEKSQKLKGIDLLYVVAQLEIDTQKAVKASIRESRFQHQASGSSEGVGITPEVPYEPTGKSTVSDEGAGTSPEVLDETKDKSEAQDDLDD</sequence>
<organism evidence="2 3">
    <name type="scientific">Tanacetum coccineum</name>
    <dbReference type="NCBI Taxonomy" id="301880"/>
    <lineage>
        <taxon>Eukaryota</taxon>
        <taxon>Viridiplantae</taxon>
        <taxon>Streptophyta</taxon>
        <taxon>Embryophyta</taxon>
        <taxon>Tracheophyta</taxon>
        <taxon>Spermatophyta</taxon>
        <taxon>Magnoliopsida</taxon>
        <taxon>eudicotyledons</taxon>
        <taxon>Gunneridae</taxon>
        <taxon>Pentapetalae</taxon>
        <taxon>asterids</taxon>
        <taxon>campanulids</taxon>
        <taxon>Asterales</taxon>
        <taxon>Asteraceae</taxon>
        <taxon>Asteroideae</taxon>
        <taxon>Anthemideae</taxon>
        <taxon>Anthemidinae</taxon>
        <taxon>Tanacetum</taxon>
    </lineage>
</organism>
<proteinExistence type="predicted"/>
<evidence type="ECO:0000313" key="2">
    <source>
        <dbReference type="EMBL" id="GJT67222.1"/>
    </source>
</evidence>
<reference evidence="2" key="1">
    <citation type="journal article" date="2022" name="Int. J. Mol. Sci.">
        <title>Draft Genome of Tanacetum Coccineum: Genomic Comparison of Closely Related Tanacetum-Family Plants.</title>
        <authorList>
            <person name="Yamashiro T."/>
            <person name="Shiraishi A."/>
            <person name="Nakayama K."/>
            <person name="Satake H."/>
        </authorList>
    </citation>
    <scope>NUCLEOTIDE SEQUENCE</scope>
</reference>
<name>A0ABQ5FXK6_9ASTR</name>
<reference evidence="2" key="2">
    <citation type="submission" date="2022-01" db="EMBL/GenBank/DDBJ databases">
        <authorList>
            <person name="Yamashiro T."/>
            <person name="Shiraishi A."/>
            <person name="Satake H."/>
            <person name="Nakayama K."/>
        </authorList>
    </citation>
    <scope>NUCLEOTIDE SEQUENCE</scope>
</reference>
<feature type="region of interest" description="Disordered" evidence="1">
    <location>
        <begin position="182"/>
        <end position="237"/>
    </location>
</feature>
<accession>A0ABQ5FXK6</accession>
<comment type="caution">
    <text evidence="2">The sequence shown here is derived from an EMBL/GenBank/DDBJ whole genome shotgun (WGS) entry which is preliminary data.</text>
</comment>
<keyword evidence="3" id="KW-1185">Reference proteome</keyword>
<dbReference type="Proteomes" id="UP001151760">
    <property type="component" value="Unassembled WGS sequence"/>
</dbReference>
<protein>
    <submittedName>
        <fullName evidence="2">Uncharacterized protein</fullName>
    </submittedName>
</protein>
<dbReference type="EMBL" id="BQNB010017787">
    <property type="protein sequence ID" value="GJT67222.1"/>
    <property type="molecule type" value="Genomic_DNA"/>
</dbReference>